<dbReference type="OrthoDB" id="9514740at2759"/>
<dbReference type="Pfam" id="PF00644">
    <property type="entry name" value="PARP"/>
    <property type="match status" value="1"/>
</dbReference>
<dbReference type="PANTHER" id="PTHR45740:SF2">
    <property type="entry name" value="POLY [ADP-RIBOSE] POLYMERASE"/>
    <property type="match status" value="1"/>
</dbReference>
<dbReference type="InterPro" id="IPR012317">
    <property type="entry name" value="Poly(ADP-ribose)pol_cat_dom"/>
</dbReference>
<dbReference type="AlphaFoldDB" id="A0A067Q9M8"/>
<dbReference type="GO" id="GO:0005634">
    <property type="term" value="C:nucleus"/>
    <property type="evidence" value="ECO:0007669"/>
    <property type="project" value="TreeGrafter"/>
</dbReference>
<dbReference type="GO" id="GO:1990404">
    <property type="term" value="F:NAD+-protein mono-ADP-ribosyltransferase activity"/>
    <property type="evidence" value="ECO:0007669"/>
    <property type="project" value="TreeGrafter"/>
</dbReference>
<protein>
    <recommendedName>
        <fullName evidence="2">PARP catalytic domain-containing protein</fullName>
    </recommendedName>
</protein>
<dbReference type="Proteomes" id="UP000027265">
    <property type="component" value="Unassembled WGS sequence"/>
</dbReference>
<organism evidence="3 4">
    <name type="scientific">Jaapia argillacea MUCL 33604</name>
    <dbReference type="NCBI Taxonomy" id="933084"/>
    <lineage>
        <taxon>Eukaryota</taxon>
        <taxon>Fungi</taxon>
        <taxon>Dikarya</taxon>
        <taxon>Basidiomycota</taxon>
        <taxon>Agaricomycotina</taxon>
        <taxon>Agaricomycetes</taxon>
        <taxon>Agaricomycetidae</taxon>
        <taxon>Jaapiales</taxon>
        <taxon>Jaapiaceae</taxon>
        <taxon>Jaapia</taxon>
    </lineage>
</organism>
<dbReference type="InParanoid" id="A0A067Q9M8"/>
<dbReference type="PANTHER" id="PTHR45740">
    <property type="entry name" value="POLY [ADP-RIBOSE] POLYMERASE"/>
    <property type="match status" value="1"/>
</dbReference>
<accession>A0A067Q9M8</accession>
<keyword evidence="4" id="KW-1185">Reference proteome</keyword>
<evidence type="ECO:0000256" key="1">
    <source>
        <dbReference type="SAM" id="MobiDB-lite"/>
    </source>
</evidence>
<gene>
    <name evidence="3" type="ORF">JAAARDRAFT_68789</name>
</gene>
<feature type="region of interest" description="Disordered" evidence="1">
    <location>
        <begin position="158"/>
        <end position="188"/>
    </location>
</feature>
<reference evidence="4" key="1">
    <citation type="journal article" date="2014" name="Proc. Natl. Acad. Sci. U.S.A.">
        <title>Extensive sampling of basidiomycete genomes demonstrates inadequacy of the white-rot/brown-rot paradigm for wood decay fungi.</title>
        <authorList>
            <person name="Riley R."/>
            <person name="Salamov A.A."/>
            <person name="Brown D.W."/>
            <person name="Nagy L.G."/>
            <person name="Floudas D."/>
            <person name="Held B.W."/>
            <person name="Levasseur A."/>
            <person name="Lombard V."/>
            <person name="Morin E."/>
            <person name="Otillar R."/>
            <person name="Lindquist E.A."/>
            <person name="Sun H."/>
            <person name="LaButti K.M."/>
            <person name="Schmutz J."/>
            <person name="Jabbour D."/>
            <person name="Luo H."/>
            <person name="Baker S.E."/>
            <person name="Pisabarro A.G."/>
            <person name="Walton J.D."/>
            <person name="Blanchette R.A."/>
            <person name="Henrissat B."/>
            <person name="Martin F."/>
            <person name="Cullen D."/>
            <person name="Hibbett D.S."/>
            <person name="Grigoriev I.V."/>
        </authorList>
    </citation>
    <scope>NUCLEOTIDE SEQUENCE [LARGE SCALE GENOMIC DNA]</scope>
    <source>
        <strain evidence="4">MUCL 33604</strain>
    </source>
</reference>
<evidence type="ECO:0000259" key="2">
    <source>
        <dbReference type="Pfam" id="PF00644"/>
    </source>
</evidence>
<sequence>MPATLIPTSPNSPMYQDAVSRFWSSWSNPTMTKPTVVNAFYVNHQGHQVWKNYDKYLNEVGNEQYMWHGTTRACTIGDDNSQVTACQLHNCSVCHILRATLDPSKSSKKSMFGIGAYVAPSSSKSYDPKYLKNADPQNSPNLVMLRCAVAVGRTKHAKGPMKGIREPPSGYDSVSGDKNKTLTGRRPGETIKNDETVVFTKSAILPVEVIVLRDSLNTTYVSPYSAFTTRLQNVTDADWNKYPEAIRDTYKGEILWTDGNDSYQFASAQRIRAYKVVRKDRSGNVIAEGSIFLDPFYFKLV</sequence>
<name>A0A067Q9M8_9AGAM</name>
<feature type="domain" description="PARP catalytic" evidence="2">
    <location>
        <begin position="26"/>
        <end position="183"/>
    </location>
</feature>
<dbReference type="HOGENOM" id="CLU_924569_0_0_1"/>
<dbReference type="InterPro" id="IPR051712">
    <property type="entry name" value="ARTD-AVP"/>
</dbReference>
<feature type="compositionally biased region" description="Basic and acidic residues" evidence="1">
    <location>
        <begin position="175"/>
        <end position="188"/>
    </location>
</feature>
<proteinExistence type="predicted"/>
<dbReference type="GO" id="GO:0003950">
    <property type="term" value="F:NAD+ poly-ADP-ribosyltransferase activity"/>
    <property type="evidence" value="ECO:0007669"/>
    <property type="project" value="InterPro"/>
</dbReference>
<evidence type="ECO:0000313" key="4">
    <source>
        <dbReference type="Proteomes" id="UP000027265"/>
    </source>
</evidence>
<dbReference type="Gene3D" id="3.90.228.10">
    <property type="match status" value="1"/>
</dbReference>
<dbReference type="SUPFAM" id="SSF56399">
    <property type="entry name" value="ADP-ribosylation"/>
    <property type="match status" value="1"/>
</dbReference>
<evidence type="ECO:0000313" key="3">
    <source>
        <dbReference type="EMBL" id="KDQ59291.1"/>
    </source>
</evidence>
<dbReference type="EMBL" id="KL197716">
    <property type="protein sequence ID" value="KDQ59291.1"/>
    <property type="molecule type" value="Genomic_DNA"/>
</dbReference>